<name>A0A0A9ERM4_ARUDO</name>
<keyword evidence="1" id="KW-0472">Membrane</keyword>
<dbReference type="EMBL" id="GBRH01199233">
    <property type="protein sequence ID" value="JAD98662.1"/>
    <property type="molecule type" value="Transcribed_RNA"/>
</dbReference>
<keyword evidence="1" id="KW-0812">Transmembrane</keyword>
<evidence type="ECO:0000313" key="2">
    <source>
        <dbReference type="EMBL" id="JAD98662.1"/>
    </source>
</evidence>
<reference evidence="2" key="1">
    <citation type="submission" date="2014-09" db="EMBL/GenBank/DDBJ databases">
        <authorList>
            <person name="Magalhaes I.L.F."/>
            <person name="Oliveira U."/>
            <person name="Santos F.R."/>
            <person name="Vidigal T.H.D.A."/>
            <person name="Brescovit A.D."/>
            <person name="Santos A.J."/>
        </authorList>
    </citation>
    <scope>NUCLEOTIDE SEQUENCE</scope>
    <source>
        <tissue evidence="2">Shoot tissue taken approximately 20 cm above the soil surface</tissue>
    </source>
</reference>
<accession>A0A0A9ERM4</accession>
<keyword evidence="1" id="KW-1133">Transmembrane helix</keyword>
<evidence type="ECO:0000256" key="1">
    <source>
        <dbReference type="SAM" id="Phobius"/>
    </source>
</evidence>
<organism evidence="2">
    <name type="scientific">Arundo donax</name>
    <name type="common">Giant reed</name>
    <name type="synonym">Donax arundinaceus</name>
    <dbReference type="NCBI Taxonomy" id="35708"/>
    <lineage>
        <taxon>Eukaryota</taxon>
        <taxon>Viridiplantae</taxon>
        <taxon>Streptophyta</taxon>
        <taxon>Embryophyta</taxon>
        <taxon>Tracheophyta</taxon>
        <taxon>Spermatophyta</taxon>
        <taxon>Magnoliopsida</taxon>
        <taxon>Liliopsida</taxon>
        <taxon>Poales</taxon>
        <taxon>Poaceae</taxon>
        <taxon>PACMAD clade</taxon>
        <taxon>Arundinoideae</taxon>
        <taxon>Arundineae</taxon>
        <taxon>Arundo</taxon>
    </lineage>
</organism>
<reference evidence="2" key="2">
    <citation type="journal article" date="2015" name="Data Brief">
        <title>Shoot transcriptome of the giant reed, Arundo donax.</title>
        <authorList>
            <person name="Barrero R.A."/>
            <person name="Guerrero F.D."/>
            <person name="Moolhuijzen P."/>
            <person name="Goolsby J.A."/>
            <person name="Tidwell J."/>
            <person name="Bellgard S.E."/>
            <person name="Bellgard M.I."/>
        </authorList>
    </citation>
    <scope>NUCLEOTIDE SEQUENCE</scope>
    <source>
        <tissue evidence="2">Shoot tissue taken approximately 20 cm above the soil surface</tissue>
    </source>
</reference>
<proteinExistence type="predicted"/>
<sequence length="78" mass="9450">MFFHVHFFSARNFYFHALVMICLTFLGILGLTHFVFILFFCMQFFCYICEGNLLFSIRSTLSRFDVRFSYRRYTILAT</sequence>
<feature type="transmembrane region" description="Helical" evidence="1">
    <location>
        <begin position="12"/>
        <end position="29"/>
    </location>
</feature>
<protein>
    <submittedName>
        <fullName evidence="2">Uncharacterized protein</fullName>
    </submittedName>
</protein>
<dbReference type="AlphaFoldDB" id="A0A0A9ERM4"/>